<dbReference type="InterPro" id="IPR042281">
    <property type="entry name" value="GpdQ_beta-strand"/>
</dbReference>
<dbReference type="OrthoDB" id="651281at2"/>
<dbReference type="SUPFAM" id="SSF56300">
    <property type="entry name" value="Metallo-dependent phosphatases"/>
    <property type="match status" value="1"/>
</dbReference>
<protein>
    <submittedName>
        <fullName evidence="1">Uncharacterized protein</fullName>
    </submittedName>
</protein>
<reference evidence="1 2" key="1">
    <citation type="journal article" date="2016" name="Biochim. Biophys. Acta">
        <title>Characterization of red-shifted phycobilisomes isolated from the chlorophyll f-containing cyanobacterium Halomicronema hongdechloris.</title>
        <authorList>
            <person name="Li Y."/>
            <person name="Lin Y."/>
            <person name="Garvey C.J."/>
            <person name="Birch D."/>
            <person name="Corkery R.W."/>
            <person name="Loughlin P.C."/>
            <person name="Scheer H."/>
            <person name="Willows R.D."/>
            <person name="Chen M."/>
        </authorList>
    </citation>
    <scope>NUCLEOTIDE SEQUENCE [LARGE SCALE GENOMIC DNA]</scope>
    <source>
        <strain evidence="1 2">C2206</strain>
    </source>
</reference>
<organism evidence="1 2">
    <name type="scientific">Halomicronema hongdechloris C2206</name>
    <dbReference type="NCBI Taxonomy" id="1641165"/>
    <lineage>
        <taxon>Bacteria</taxon>
        <taxon>Bacillati</taxon>
        <taxon>Cyanobacteriota</taxon>
        <taxon>Cyanophyceae</taxon>
        <taxon>Nodosilineales</taxon>
        <taxon>Nodosilineaceae</taxon>
        <taxon>Halomicronema</taxon>
    </lineage>
</organism>
<keyword evidence="2" id="KW-1185">Reference proteome</keyword>
<dbReference type="RefSeq" id="WP_137455032.1">
    <property type="nucleotide sequence ID" value="NZ_CP021983.2"/>
</dbReference>
<dbReference type="Proteomes" id="UP000191901">
    <property type="component" value="Chromosome"/>
</dbReference>
<evidence type="ECO:0000313" key="1">
    <source>
        <dbReference type="EMBL" id="ASC70424.1"/>
    </source>
</evidence>
<name>A0A1Z3HJC5_9CYAN</name>
<dbReference type="Gene3D" id="3.30.750.180">
    <property type="entry name" value="GpdQ, beta-strand dimerisation domain"/>
    <property type="match status" value="1"/>
</dbReference>
<evidence type="ECO:0000313" key="2">
    <source>
        <dbReference type="Proteomes" id="UP000191901"/>
    </source>
</evidence>
<proteinExistence type="predicted"/>
<dbReference type="KEGG" id="hhg:XM38_013630"/>
<sequence>MDRSACRRGDALAQLIAQFPQVERVACSHLHRPLQRRWASTVASVAPSVAHQIQLTLQPQHPLALTLEPAAFYLHQWLPTSGLVTHTVYIGPFPTYTYKTGEPVTECLS</sequence>
<dbReference type="EMBL" id="CP021983">
    <property type="protein sequence ID" value="ASC70424.1"/>
    <property type="molecule type" value="Genomic_DNA"/>
</dbReference>
<accession>A0A1Z3HJC5</accession>
<dbReference type="InterPro" id="IPR029052">
    <property type="entry name" value="Metallo-depent_PP-like"/>
</dbReference>
<gene>
    <name evidence="1" type="ORF">XM38_013630</name>
</gene>
<dbReference type="AlphaFoldDB" id="A0A1Z3HJC5"/>